<dbReference type="EMBL" id="QRDP01000004">
    <property type="protein sequence ID" value="RED15629.1"/>
    <property type="molecule type" value="Genomic_DNA"/>
</dbReference>
<dbReference type="InterPro" id="IPR055199">
    <property type="entry name" value="Hda_lid"/>
</dbReference>
<evidence type="ECO:0000313" key="2">
    <source>
        <dbReference type="EMBL" id="RED15629.1"/>
    </source>
</evidence>
<organism evidence="2 3">
    <name type="scientific">Parasphingopyxis lamellibrachiae</name>
    <dbReference type="NCBI Taxonomy" id="680125"/>
    <lineage>
        <taxon>Bacteria</taxon>
        <taxon>Pseudomonadati</taxon>
        <taxon>Pseudomonadota</taxon>
        <taxon>Alphaproteobacteria</taxon>
        <taxon>Sphingomonadales</taxon>
        <taxon>Sphingomonadaceae</taxon>
        <taxon>Parasphingopyxis</taxon>
    </lineage>
</organism>
<dbReference type="RefSeq" id="WP_116235124.1">
    <property type="nucleotide sequence ID" value="NZ_QRDP01000004.1"/>
</dbReference>
<proteinExistence type="predicted"/>
<dbReference type="SUPFAM" id="SSF52540">
    <property type="entry name" value="P-loop containing nucleoside triphosphate hydrolases"/>
    <property type="match status" value="1"/>
</dbReference>
<dbReference type="Proteomes" id="UP000256310">
    <property type="component" value="Unassembled WGS sequence"/>
</dbReference>
<gene>
    <name evidence="2" type="ORF">DFR46_0627</name>
</gene>
<dbReference type="OrthoDB" id="7390113at2"/>
<dbReference type="InterPro" id="IPR027417">
    <property type="entry name" value="P-loop_NTPase"/>
</dbReference>
<dbReference type="Gene3D" id="1.10.8.60">
    <property type="match status" value="1"/>
</dbReference>
<dbReference type="Gene3D" id="3.40.50.300">
    <property type="entry name" value="P-loop containing nucleotide triphosphate hydrolases"/>
    <property type="match status" value="1"/>
</dbReference>
<keyword evidence="3" id="KW-1185">Reference proteome</keyword>
<protein>
    <submittedName>
        <fullName evidence="2">DnaA protein</fullName>
    </submittedName>
</protein>
<reference evidence="2 3" key="1">
    <citation type="submission" date="2018-07" db="EMBL/GenBank/DDBJ databases">
        <title>Genomic Encyclopedia of Type Strains, Phase IV (KMG-IV): sequencing the most valuable type-strain genomes for metagenomic binning, comparative biology and taxonomic classification.</title>
        <authorList>
            <person name="Goeker M."/>
        </authorList>
    </citation>
    <scope>NUCLEOTIDE SEQUENCE [LARGE SCALE GENOMIC DNA]</scope>
    <source>
        <strain evidence="2 3">DSM 26725</strain>
    </source>
</reference>
<name>A0A3D9FCW5_9SPHN</name>
<feature type="domain" description="Hda lid" evidence="1">
    <location>
        <begin position="134"/>
        <end position="193"/>
    </location>
</feature>
<accession>A0A3D9FCW5</accession>
<evidence type="ECO:0000313" key="3">
    <source>
        <dbReference type="Proteomes" id="UP000256310"/>
    </source>
</evidence>
<comment type="caution">
    <text evidence="2">The sequence shown here is derived from an EMBL/GenBank/DDBJ whole genome shotgun (WGS) entry which is preliminary data.</text>
</comment>
<evidence type="ECO:0000259" key="1">
    <source>
        <dbReference type="Pfam" id="PF22688"/>
    </source>
</evidence>
<dbReference type="Pfam" id="PF22688">
    <property type="entry name" value="Hda_lid"/>
    <property type="match status" value="1"/>
</dbReference>
<sequence>MSQITLPLDWPNPADDGTFIVDASNSEAVRHLEHWSLWPVRTSLLTGPRKSGRSTLGRLFVGKSGGDVIDDADLSEEEALFHAWNAAQAGQRPLLIIADEPPPRWEIALPDLRSRIAATPKVRIDEPSDQLIEARLHHHFAARSLAVPQNAVNYLLKRMDRSHYALHHLIETLDRLAFERRSRLTLGLVRDAMAERGFIDL</sequence>
<dbReference type="AlphaFoldDB" id="A0A3D9FCW5"/>